<feature type="domain" description="Protein CR006 P-loop" evidence="1">
    <location>
        <begin position="386"/>
        <end position="700"/>
    </location>
</feature>
<protein>
    <submittedName>
        <fullName evidence="2">AAA family ATPase</fullName>
    </submittedName>
</protein>
<dbReference type="PANTHER" id="PTHR32182:SF0">
    <property type="entry name" value="DNA REPLICATION AND REPAIR PROTEIN RECF"/>
    <property type="match status" value="1"/>
</dbReference>
<dbReference type="Gene3D" id="3.40.50.300">
    <property type="entry name" value="P-loop containing nucleotide triphosphate hydrolases"/>
    <property type="match status" value="1"/>
</dbReference>
<organism evidence="2 3">
    <name type="scientific">Halomonas sulfidivorans</name>
    <dbReference type="NCBI Taxonomy" id="2733488"/>
    <lineage>
        <taxon>Bacteria</taxon>
        <taxon>Pseudomonadati</taxon>
        <taxon>Pseudomonadota</taxon>
        <taxon>Gammaproteobacteria</taxon>
        <taxon>Oceanospirillales</taxon>
        <taxon>Halomonadaceae</taxon>
        <taxon>Halomonas</taxon>
    </lineage>
</organism>
<accession>A0ABX7WFE5</accession>
<dbReference type="PANTHER" id="PTHR32182">
    <property type="entry name" value="DNA REPLICATION AND REPAIR PROTEIN RECF"/>
    <property type="match status" value="1"/>
</dbReference>
<dbReference type="InterPro" id="IPR027417">
    <property type="entry name" value="P-loop_NTPase"/>
</dbReference>
<reference evidence="2 3" key="1">
    <citation type="journal article" date="2021" name="Front. Microbiol.">
        <title>Aerobic Denitrification and Heterotrophic Sulfur Oxidation in the Genus Halomonas Revealed by Six Novel Species Characterizations and Genome-Based Analysis.</title>
        <authorList>
            <person name="Wang L."/>
            <person name="Shao Z."/>
        </authorList>
    </citation>
    <scope>NUCLEOTIDE SEQUENCE [LARGE SCALE GENOMIC DNA]</scope>
    <source>
        <strain evidence="2 3">MCCC 1A13718</strain>
    </source>
</reference>
<sequence>MSILQEIHTWSQTLPLWQQDAIARLYANRTLKPSDYDDLYALAKAEAGIPDPEKRMPKVLAAAQVATPPIPTRLVQLLSIKQISNINALAEDGALPIAPLGLTVIYGENGAGKSGYSRVLKRACRARDQSEPILPNARLDPKHTGRASAVFETLIDGQPTDLPWQDGKTAPEPLSEISIFDTHCARAYIDNQGDFAYVPYGLDILAGLVTVCNELKERAAREKSDNTPNGAAYAPLSQMPTEVGQALLDIPRKTKASDIEELSKLTEADLERLDTLNRALAESDPKKKAQYMRQKAIRIDNLIGRIRSALGIVSEYKIHELQTLVNASNAAKQAAEIAAKDFKETPGHLPGTGGEEWKLLFEAARSFSAISHGNNNFPDLPPEALCPLCQNELGHSGVAHLQRFDDFIQQAAEKAARGAREKAASAFLVIKQASLNLGIDESLGQELTEIDEALSRACICLQPSLEKRQQDTLKASAGQIEWNDVEAIPTDPTDDLLKVVHTLNESAKALEESMDEKAKAAMVAEQSELESRRRLREIKPAVLDAISRYELCAKLQKCIDGMATAGISRKSTALSKTMATQELAEVLNVELKKLKVHDLQVSMRPESPGGRTKFKLMLQLPGGGTPSAILSEGEQRAIAIASFLAEVKLSKGQGGVVFDDPVSSLDHRRRWEVAERLANEALQRQVIVLTHDIYFLCIMEQKARDVGAHLIKQYIRRTSAGYGVHSNVLPFDTLTTKDRIGRLRQMLVDVEKSHKSGDEDDHRRLTHGAYRLLRMAWERSIEEVLFNGSIQRFGEGVSTQRLKSVVVEDGDYKKIEGGMTKCSKFEHDPASTIHLPVPDPDELREDIEKLEAWRKEVEKRKNIVAANR</sequence>
<evidence type="ECO:0000313" key="2">
    <source>
        <dbReference type="EMBL" id="QTP58242.1"/>
    </source>
</evidence>
<dbReference type="RefSeq" id="WP_209476870.1">
    <property type="nucleotide sequence ID" value="NZ_CP053383.1"/>
</dbReference>
<dbReference type="CDD" id="cd00267">
    <property type="entry name" value="ABC_ATPase"/>
    <property type="match status" value="1"/>
</dbReference>
<dbReference type="SUPFAM" id="SSF52540">
    <property type="entry name" value="P-loop containing nucleoside triphosphate hydrolases"/>
    <property type="match status" value="1"/>
</dbReference>
<name>A0ABX7WFE5_9GAMM</name>
<dbReference type="Proteomes" id="UP000671845">
    <property type="component" value="Chromosome"/>
</dbReference>
<evidence type="ECO:0000313" key="3">
    <source>
        <dbReference type="Proteomes" id="UP000671845"/>
    </source>
</evidence>
<dbReference type="InterPro" id="IPR026866">
    <property type="entry name" value="CR006_AAA"/>
</dbReference>
<gene>
    <name evidence="2" type="ORF">HNO53_05660</name>
</gene>
<dbReference type="Pfam" id="PF13166">
    <property type="entry name" value="AAA_13"/>
    <property type="match status" value="1"/>
</dbReference>
<proteinExistence type="predicted"/>
<dbReference type="EMBL" id="CP053383">
    <property type="protein sequence ID" value="QTP58242.1"/>
    <property type="molecule type" value="Genomic_DNA"/>
</dbReference>
<keyword evidence="3" id="KW-1185">Reference proteome</keyword>
<evidence type="ECO:0000259" key="1">
    <source>
        <dbReference type="Pfam" id="PF13166"/>
    </source>
</evidence>